<dbReference type="Pfam" id="PF11457">
    <property type="entry name" value="DUF3021"/>
    <property type="match status" value="1"/>
</dbReference>
<gene>
    <name evidence="1" type="ORF">GKS16_02475</name>
</gene>
<evidence type="ECO:0000313" key="2">
    <source>
        <dbReference type="Proteomes" id="UP000483839"/>
    </source>
</evidence>
<dbReference type="AlphaFoldDB" id="A0A6L6G7K3"/>
<dbReference type="InterPro" id="IPR021560">
    <property type="entry name" value="DUF3021"/>
</dbReference>
<reference evidence="1 2" key="1">
    <citation type="submission" date="2019-11" db="EMBL/GenBank/DDBJ databases">
        <title>Streptococcus uberis isolated from clinical mastitis cases on a southeastern Queensland dairy.</title>
        <authorList>
            <person name="Workentine M.L."/>
            <person name="Price R."/>
            <person name="Olchowy T."/>
        </authorList>
    </citation>
    <scope>NUCLEOTIDE SEQUENCE [LARGE SCALE GENOMIC DNA]</scope>
    <source>
        <strain evidence="1 2">OLC4459-A17</strain>
    </source>
</reference>
<sequence length="134" mass="15821">MKKIINTYIYGMGIGGILYIISLALSNVQTQTFSNIASCLFFSGLMGLVSLIYDWEKIPFILQNLLHFLGILLLVYAINYYNGWINPDYFVPFFIRFLIIYLIVWLCIYLLNYQTSKEINKKLQERRQGKRRNQ</sequence>
<dbReference type="GeneID" id="93826985"/>
<dbReference type="RefSeq" id="WP_015911958.1">
    <property type="nucleotide sequence ID" value="NZ_BAABQA010000004.1"/>
</dbReference>
<organism evidence="1 2">
    <name type="scientific">Streptococcus uberis</name>
    <dbReference type="NCBI Taxonomy" id="1349"/>
    <lineage>
        <taxon>Bacteria</taxon>
        <taxon>Bacillati</taxon>
        <taxon>Bacillota</taxon>
        <taxon>Bacilli</taxon>
        <taxon>Lactobacillales</taxon>
        <taxon>Streptococcaceae</taxon>
        <taxon>Streptococcus</taxon>
    </lineage>
</organism>
<evidence type="ECO:0000313" key="1">
    <source>
        <dbReference type="EMBL" id="MTD01149.1"/>
    </source>
</evidence>
<proteinExistence type="predicted"/>
<protein>
    <submittedName>
        <fullName evidence="1">DUF3021 family protein</fullName>
    </submittedName>
</protein>
<dbReference type="OMA" id="NYLMGWQ"/>
<dbReference type="EMBL" id="WLXI01000018">
    <property type="protein sequence ID" value="MTD01149.1"/>
    <property type="molecule type" value="Genomic_DNA"/>
</dbReference>
<comment type="caution">
    <text evidence="1">The sequence shown here is derived from an EMBL/GenBank/DDBJ whole genome shotgun (WGS) entry which is preliminary data.</text>
</comment>
<dbReference type="Proteomes" id="UP000483839">
    <property type="component" value="Unassembled WGS sequence"/>
</dbReference>
<name>A0A6L6G7K3_STRUB</name>
<accession>A0A6L6G7K3</accession>